<gene>
    <name evidence="3" type="ORF">D641_0114675</name>
</gene>
<feature type="domain" description="DUF6973" evidence="2">
    <location>
        <begin position="240"/>
        <end position="350"/>
    </location>
</feature>
<dbReference type="InterPro" id="IPR054246">
    <property type="entry name" value="DUF6973"/>
</dbReference>
<reference evidence="3 4" key="1">
    <citation type="journal article" date="2013" name="Genome Announc.">
        <title>Draft genome sequence of an Actinobacterium, Brachybacterium muris strain UCD-AY4.</title>
        <authorList>
            <person name="Lo J.R."/>
            <person name="Lang J.M."/>
            <person name="Darling A.E."/>
            <person name="Eisen J.A."/>
            <person name="Coil D.A."/>
        </authorList>
    </citation>
    <scope>NUCLEOTIDE SEQUENCE [LARGE SCALE GENOMIC DNA]</scope>
    <source>
        <strain evidence="3 4">UCD-AY4</strain>
    </source>
</reference>
<accession>A0A022KTE0</accession>
<feature type="compositionally biased region" description="Basic and acidic residues" evidence="1">
    <location>
        <begin position="374"/>
        <end position="390"/>
    </location>
</feature>
<evidence type="ECO:0000259" key="2">
    <source>
        <dbReference type="Pfam" id="PF22322"/>
    </source>
</evidence>
<dbReference type="STRING" id="1249481.D641_0114675"/>
<feature type="region of interest" description="Disordered" evidence="1">
    <location>
        <begin position="140"/>
        <end position="168"/>
    </location>
</feature>
<dbReference type="Pfam" id="PF22322">
    <property type="entry name" value="DUF6973"/>
    <property type="match status" value="1"/>
</dbReference>
<evidence type="ECO:0000313" key="3">
    <source>
        <dbReference type="EMBL" id="EYT47705.1"/>
    </source>
</evidence>
<sequence length="390" mass="42692">MTEFWGMDTAQVLEHVEKHRSAVGSFLGLVKRLDQGNPAEDTWFGPDAAAFSTALHSTALVPHARCADDLEEFGEALRTQAHEQQRASAAGRDLTVSDSILAVAKLVEDLLPAGLSFGARMPTAPPGPLSLQNTLSEAYTDDGLDVPESSRRDPFDPGEVPEGMTETEARDRIKALRVAEGDYALSQDDADAILKHYQVEEDEMVMWELSGPNRWISDLLGMTPEPVPMTRTEAQMLDALRPLEAKAFHDDKLRAEQEADARYVVDGHNGLHDQEDAFRHAYLNALHAQSLGDEWTTDFWTAHERKPNNLSAEEAMDLHNNEVGRRIAAQNPHASKDELADLVEQAVADGQMVVIDPSGRLVPSNSVGLGETGAPERETLPGHGQEKASN</sequence>
<organism evidence="3 4">
    <name type="scientific">Brachybacterium muris UCD-AY4</name>
    <dbReference type="NCBI Taxonomy" id="1249481"/>
    <lineage>
        <taxon>Bacteria</taxon>
        <taxon>Bacillati</taxon>
        <taxon>Actinomycetota</taxon>
        <taxon>Actinomycetes</taxon>
        <taxon>Micrococcales</taxon>
        <taxon>Dermabacteraceae</taxon>
        <taxon>Brachybacterium</taxon>
    </lineage>
</organism>
<keyword evidence="4" id="KW-1185">Reference proteome</keyword>
<protein>
    <recommendedName>
        <fullName evidence="2">DUF6973 domain-containing protein</fullName>
    </recommendedName>
</protein>
<evidence type="ECO:0000313" key="4">
    <source>
        <dbReference type="Proteomes" id="UP000019754"/>
    </source>
</evidence>
<dbReference type="AlphaFoldDB" id="A0A022KTE0"/>
<name>A0A022KTE0_9MICO</name>
<evidence type="ECO:0000256" key="1">
    <source>
        <dbReference type="SAM" id="MobiDB-lite"/>
    </source>
</evidence>
<feature type="region of interest" description="Disordered" evidence="1">
    <location>
        <begin position="358"/>
        <end position="390"/>
    </location>
</feature>
<proteinExistence type="predicted"/>
<dbReference type="RefSeq" id="WP_017824254.1">
    <property type="nucleotide sequence ID" value="NZ_AORC01000026.1"/>
</dbReference>
<dbReference type="EMBL" id="AORC01000026">
    <property type="protein sequence ID" value="EYT47705.1"/>
    <property type="molecule type" value="Genomic_DNA"/>
</dbReference>
<dbReference type="Proteomes" id="UP000019754">
    <property type="component" value="Unassembled WGS sequence"/>
</dbReference>
<dbReference type="HOGENOM" id="CLU_707270_0_0_11"/>
<comment type="caution">
    <text evidence="3">The sequence shown here is derived from an EMBL/GenBank/DDBJ whole genome shotgun (WGS) entry which is preliminary data.</text>
</comment>
<dbReference type="OrthoDB" id="1187707at2"/>